<dbReference type="AlphaFoldDB" id="A0A518HXW3"/>
<accession>A0A518HXW3</accession>
<feature type="compositionally biased region" description="Polar residues" evidence="1">
    <location>
        <begin position="1"/>
        <end position="11"/>
    </location>
</feature>
<reference evidence="2 3" key="1">
    <citation type="submission" date="2019-03" db="EMBL/GenBank/DDBJ databases">
        <title>Deep-cultivation of Planctomycetes and their phenomic and genomic characterization uncovers novel biology.</title>
        <authorList>
            <person name="Wiegand S."/>
            <person name="Jogler M."/>
            <person name="Boedeker C."/>
            <person name="Pinto D."/>
            <person name="Vollmers J."/>
            <person name="Rivas-Marin E."/>
            <person name="Kohn T."/>
            <person name="Peeters S.H."/>
            <person name="Heuer A."/>
            <person name="Rast P."/>
            <person name="Oberbeckmann S."/>
            <person name="Bunk B."/>
            <person name="Jeske O."/>
            <person name="Meyerdierks A."/>
            <person name="Storesund J.E."/>
            <person name="Kallscheuer N."/>
            <person name="Luecker S."/>
            <person name="Lage O.M."/>
            <person name="Pohl T."/>
            <person name="Merkel B.J."/>
            <person name="Hornburger P."/>
            <person name="Mueller R.-W."/>
            <person name="Bruemmer F."/>
            <person name="Labrenz M."/>
            <person name="Spormann A.M."/>
            <person name="Op den Camp H."/>
            <person name="Overmann J."/>
            <person name="Amann R."/>
            <person name="Jetten M.S.M."/>
            <person name="Mascher T."/>
            <person name="Medema M.H."/>
            <person name="Devos D.P."/>
            <person name="Kaster A.-K."/>
            <person name="Ovreas L."/>
            <person name="Rohde M."/>
            <person name="Galperin M.Y."/>
            <person name="Jogler C."/>
        </authorList>
    </citation>
    <scope>NUCLEOTIDE SEQUENCE [LARGE SCALE GENOMIC DNA]</scope>
    <source>
        <strain evidence="2 3">Enr13</strain>
    </source>
</reference>
<name>A0A518HXW3_9BACT</name>
<dbReference type="Proteomes" id="UP000319004">
    <property type="component" value="Chromosome"/>
</dbReference>
<sequence>MTNHTNIQTVHGITHPIVAGPPLIGNAGAPSTDRYREETAERLRRSTEAAESDQSSDASED</sequence>
<dbReference type="RefSeq" id="WP_145389798.1">
    <property type="nucleotide sequence ID" value="NZ_CP037423.1"/>
</dbReference>
<protein>
    <submittedName>
        <fullName evidence="2">Uncharacterized protein</fullName>
    </submittedName>
</protein>
<feature type="compositionally biased region" description="Basic and acidic residues" evidence="1">
    <location>
        <begin position="33"/>
        <end position="48"/>
    </location>
</feature>
<evidence type="ECO:0000256" key="1">
    <source>
        <dbReference type="SAM" id="MobiDB-lite"/>
    </source>
</evidence>
<gene>
    <name evidence="2" type="ORF">Enr13x_54460</name>
</gene>
<feature type="region of interest" description="Disordered" evidence="1">
    <location>
        <begin position="1"/>
        <end position="61"/>
    </location>
</feature>
<evidence type="ECO:0000313" key="2">
    <source>
        <dbReference type="EMBL" id="QDV45567.1"/>
    </source>
</evidence>
<dbReference type="EMBL" id="CP037423">
    <property type="protein sequence ID" value="QDV45567.1"/>
    <property type="molecule type" value="Genomic_DNA"/>
</dbReference>
<dbReference type="KEGG" id="snep:Enr13x_54460"/>
<evidence type="ECO:0000313" key="3">
    <source>
        <dbReference type="Proteomes" id="UP000319004"/>
    </source>
</evidence>
<feature type="compositionally biased region" description="Low complexity" evidence="1">
    <location>
        <begin position="52"/>
        <end position="61"/>
    </location>
</feature>
<organism evidence="2 3">
    <name type="scientific">Stieleria neptunia</name>
    <dbReference type="NCBI Taxonomy" id="2527979"/>
    <lineage>
        <taxon>Bacteria</taxon>
        <taxon>Pseudomonadati</taxon>
        <taxon>Planctomycetota</taxon>
        <taxon>Planctomycetia</taxon>
        <taxon>Pirellulales</taxon>
        <taxon>Pirellulaceae</taxon>
        <taxon>Stieleria</taxon>
    </lineage>
</organism>
<keyword evidence="3" id="KW-1185">Reference proteome</keyword>
<proteinExistence type="predicted"/>
<dbReference type="OrthoDB" id="286495at2"/>